<gene>
    <name evidence="8" type="ORF">A3F35_00130</name>
</gene>
<evidence type="ECO:0000256" key="7">
    <source>
        <dbReference type="ARBA" id="ARBA00031828"/>
    </source>
</evidence>
<name>A0A1G1WPL8_9BACT</name>
<dbReference type="InterPro" id="IPR006549">
    <property type="entry name" value="HAD-SF_hydro_IIIA"/>
</dbReference>
<evidence type="ECO:0000256" key="1">
    <source>
        <dbReference type="ARBA" id="ARBA00004496"/>
    </source>
</evidence>
<dbReference type="EMBL" id="MHCZ01000023">
    <property type="protein sequence ID" value="OGY29692.1"/>
    <property type="molecule type" value="Genomic_DNA"/>
</dbReference>
<dbReference type="STRING" id="1802603.A3F35_00130"/>
<evidence type="ECO:0000256" key="6">
    <source>
        <dbReference type="ARBA" id="ARBA00023277"/>
    </source>
</evidence>
<keyword evidence="6" id="KW-0119">Carbohydrate metabolism</keyword>
<dbReference type="PANTHER" id="PTHR42891">
    <property type="entry name" value="D-GLYCERO-BETA-D-MANNO-HEPTOSE-1,7-BISPHOSPHATE 7-PHOSPHATASE"/>
    <property type="match status" value="1"/>
</dbReference>
<evidence type="ECO:0000313" key="9">
    <source>
        <dbReference type="Proteomes" id="UP000178068"/>
    </source>
</evidence>
<organism evidence="8 9">
    <name type="scientific">Candidatus Woykebacteria bacterium RIFCSPHIGHO2_12_FULL_45_10</name>
    <dbReference type="NCBI Taxonomy" id="1802603"/>
    <lineage>
        <taxon>Bacteria</taxon>
        <taxon>Candidatus Woykeibacteriota</taxon>
    </lineage>
</organism>
<accession>A0A1G1WPL8</accession>
<dbReference type="GO" id="GO:0046872">
    <property type="term" value="F:metal ion binding"/>
    <property type="evidence" value="ECO:0007669"/>
    <property type="project" value="UniProtKB-KW"/>
</dbReference>
<dbReference type="GO" id="GO:0016791">
    <property type="term" value="F:phosphatase activity"/>
    <property type="evidence" value="ECO:0007669"/>
    <property type="project" value="InterPro"/>
</dbReference>
<keyword evidence="3" id="KW-0963">Cytoplasm</keyword>
<comment type="similarity">
    <text evidence="2">Belongs to the GmhB family.</text>
</comment>
<keyword evidence="5" id="KW-0378">Hydrolase</keyword>
<dbReference type="InterPro" id="IPR006543">
    <property type="entry name" value="Histidinol-phos"/>
</dbReference>
<protein>
    <recommendedName>
        <fullName evidence="7">D,D-heptose 1,7-bisphosphate phosphatase</fullName>
    </recommendedName>
</protein>
<dbReference type="SUPFAM" id="SSF56784">
    <property type="entry name" value="HAD-like"/>
    <property type="match status" value="1"/>
</dbReference>
<dbReference type="InterPro" id="IPR036412">
    <property type="entry name" value="HAD-like_sf"/>
</dbReference>
<dbReference type="Proteomes" id="UP000178068">
    <property type="component" value="Unassembled WGS sequence"/>
</dbReference>
<evidence type="ECO:0000256" key="4">
    <source>
        <dbReference type="ARBA" id="ARBA00022723"/>
    </source>
</evidence>
<comment type="caution">
    <text evidence="8">The sequence shown here is derived from an EMBL/GenBank/DDBJ whole genome shotgun (WGS) entry which is preliminary data.</text>
</comment>
<evidence type="ECO:0000256" key="3">
    <source>
        <dbReference type="ARBA" id="ARBA00022490"/>
    </source>
</evidence>
<dbReference type="GO" id="GO:0005737">
    <property type="term" value="C:cytoplasm"/>
    <property type="evidence" value="ECO:0007669"/>
    <property type="project" value="UniProtKB-SubCell"/>
</dbReference>
<dbReference type="NCBIfam" id="TIGR01662">
    <property type="entry name" value="HAD-SF-IIIA"/>
    <property type="match status" value="1"/>
</dbReference>
<sequence>MKNKASGRSKAVFLDRDGTLIKLVYNPQTDSIDSVSKASEVETMYDFPEVLRKLKDLGYLLIIVSNQPRVGLKKLSKETYEQIKKRVDEEFEKKGIVFDAQYYCLHHPWAEVAEYRKECECRKPKIKFFQDAQKEFSIDLARSWTIGDGINDVLAGHAAGIKTILIGNSLEAGYLSILQEQLKGVKPDFIVKKPKEILKIITE</sequence>
<comment type="subcellular location">
    <subcellularLocation>
        <location evidence="1">Cytoplasm</location>
    </subcellularLocation>
</comment>
<dbReference type="Gene3D" id="3.40.50.1000">
    <property type="entry name" value="HAD superfamily/HAD-like"/>
    <property type="match status" value="1"/>
</dbReference>
<evidence type="ECO:0000256" key="2">
    <source>
        <dbReference type="ARBA" id="ARBA00005628"/>
    </source>
</evidence>
<dbReference type="NCBIfam" id="TIGR01656">
    <property type="entry name" value="Histidinol-ppas"/>
    <property type="match status" value="1"/>
</dbReference>
<reference evidence="8 9" key="1">
    <citation type="journal article" date="2016" name="Nat. Commun.">
        <title>Thousands of microbial genomes shed light on interconnected biogeochemical processes in an aquifer system.</title>
        <authorList>
            <person name="Anantharaman K."/>
            <person name="Brown C.T."/>
            <person name="Hug L.A."/>
            <person name="Sharon I."/>
            <person name="Castelle C.J."/>
            <person name="Probst A.J."/>
            <person name="Thomas B.C."/>
            <person name="Singh A."/>
            <person name="Wilkins M.J."/>
            <person name="Karaoz U."/>
            <person name="Brodie E.L."/>
            <person name="Williams K.H."/>
            <person name="Hubbard S.S."/>
            <person name="Banfield J.F."/>
        </authorList>
    </citation>
    <scope>NUCLEOTIDE SEQUENCE [LARGE SCALE GENOMIC DNA]</scope>
</reference>
<evidence type="ECO:0000256" key="5">
    <source>
        <dbReference type="ARBA" id="ARBA00022801"/>
    </source>
</evidence>
<dbReference type="AlphaFoldDB" id="A0A1G1WPL8"/>
<dbReference type="InterPro" id="IPR004446">
    <property type="entry name" value="Heptose_bisP_phosphatase"/>
</dbReference>
<dbReference type="InterPro" id="IPR023214">
    <property type="entry name" value="HAD_sf"/>
</dbReference>
<evidence type="ECO:0000313" key="8">
    <source>
        <dbReference type="EMBL" id="OGY29692.1"/>
    </source>
</evidence>
<dbReference type="GO" id="GO:0005975">
    <property type="term" value="P:carbohydrate metabolic process"/>
    <property type="evidence" value="ECO:0007669"/>
    <property type="project" value="InterPro"/>
</dbReference>
<proteinExistence type="inferred from homology"/>
<keyword evidence="4" id="KW-0479">Metal-binding</keyword>
<dbReference type="Pfam" id="PF13242">
    <property type="entry name" value="Hydrolase_like"/>
    <property type="match status" value="1"/>
</dbReference>
<dbReference type="PANTHER" id="PTHR42891:SF1">
    <property type="entry name" value="D-GLYCERO-BETA-D-MANNO-HEPTOSE-1,7-BISPHOSPHATE 7-PHOSPHATASE"/>
    <property type="match status" value="1"/>
</dbReference>